<dbReference type="Gene3D" id="3.40.30.10">
    <property type="entry name" value="Glutaredoxin"/>
    <property type="match status" value="1"/>
</dbReference>
<dbReference type="InterPro" id="IPR036249">
    <property type="entry name" value="Thioredoxin-like_sf"/>
</dbReference>
<dbReference type="GO" id="GO:0045454">
    <property type="term" value="P:cell redox homeostasis"/>
    <property type="evidence" value="ECO:0007669"/>
    <property type="project" value="TreeGrafter"/>
</dbReference>
<dbReference type="Pfam" id="PF02683">
    <property type="entry name" value="DsbD_TM"/>
    <property type="match status" value="1"/>
</dbReference>
<sequence length="639" mass="70305">MVKYFVSYLFVYSGLIWAQIFNPVSISVGTGSPARAGEVISVHVDAAMDDQWKIYSIHKIVEGPYPTEISLSGDAVEMVGHIIEPEPVEDFDPGFDVTSYYHSGDTRFTISARLKRDIDPGTYELSVSMFFQVCNQRLCYPPTTISDTLSVIVEQGDPRPDKLVLLSKESDTVSGNKYQSILSIIILAIGGAILSWVMPCVYPMIPIIISFFGKLSEDKHIGKTSVAVLYGSGIAGTFIIIGLVVSFLSWGVNDAAVQTGYANIGNFIATNAWLNLVLGLLFIFFALWMFGIVNVNITGALLSKTDQAGQSAKNAYIGSIILGVAFAITSFSCTVPVVGSLLVVAASGTASGLFTSLLGMSVYGIVFAFPFVVLSLFPSSLEKLPRSGIWMEKLKVVFGFIELAAAVKFLWVPDLEWSIGLMPRTIVLGLFLLIGTALILYLLGLYSFQSNSQKDRPRPGFIGIIITLIVLLPVGLSLNSGPTYHYSGLPRFVDEIIEAMVPPPPTEDEIAIKEGWFVDDYDGALEKAKQEGKPLFLDFTGIYCANCRVMERRVFTLERIREQFDTMVLARLYVDKKDSLSSLFAQMQFERYKTATQPYYVILDPENESTISDTGGYIPNGFEHFLSKGIDEYYGTDNN</sequence>
<feature type="transmembrane region" description="Helical" evidence="5">
    <location>
        <begin position="352"/>
        <end position="376"/>
    </location>
</feature>
<dbReference type="GO" id="GO:0015035">
    <property type="term" value="F:protein-disulfide reductase activity"/>
    <property type="evidence" value="ECO:0007669"/>
    <property type="project" value="TreeGrafter"/>
</dbReference>
<evidence type="ECO:0008006" key="9">
    <source>
        <dbReference type="Google" id="ProtNLM"/>
    </source>
</evidence>
<evidence type="ECO:0000259" key="7">
    <source>
        <dbReference type="Pfam" id="PF11412"/>
    </source>
</evidence>
<dbReference type="EMBL" id="UINC01000943">
    <property type="protein sequence ID" value="SUZ64815.1"/>
    <property type="molecule type" value="Genomic_DNA"/>
</dbReference>
<dbReference type="GO" id="GO:0016020">
    <property type="term" value="C:membrane"/>
    <property type="evidence" value="ECO:0007669"/>
    <property type="project" value="UniProtKB-SubCell"/>
</dbReference>
<evidence type="ECO:0000256" key="3">
    <source>
        <dbReference type="ARBA" id="ARBA00022989"/>
    </source>
</evidence>
<dbReference type="Gene3D" id="2.60.40.1250">
    <property type="entry name" value="Thiol:disulfide interchange protein DsbD, N-terminal domain"/>
    <property type="match status" value="1"/>
</dbReference>
<reference evidence="8" key="1">
    <citation type="submission" date="2018-05" db="EMBL/GenBank/DDBJ databases">
        <authorList>
            <person name="Lanie J.A."/>
            <person name="Ng W.-L."/>
            <person name="Kazmierczak K.M."/>
            <person name="Andrzejewski T.M."/>
            <person name="Davidsen T.M."/>
            <person name="Wayne K.J."/>
            <person name="Tettelin H."/>
            <person name="Glass J.I."/>
            <person name="Rusch D."/>
            <person name="Podicherti R."/>
            <person name="Tsui H.-C.T."/>
            <person name="Winkler M.E."/>
        </authorList>
    </citation>
    <scope>NUCLEOTIDE SEQUENCE</scope>
</reference>
<dbReference type="AlphaFoldDB" id="A0A381PCU4"/>
<accession>A0A381PCU4</accession>
<evidence type="ECO:0000259" key="6">
    <source>
        <dbReference type="Pfam" id="PF02683"/>
    </source>
</evidence>
<dbReference type="PANTHER" id="PTHR32234">
    <property type="entry name" value="THIOL:DISULFIDE INTERCHANGE PROTEIN DSBD"/>
    <property type="match status" value="1"/>
</dbReference>
<feature type="transmembrane region" description="Helical" evidence="5">
    <location>
        <begin position="226"/>
        <end position="252"/>
    </location>
</feature>
<proteinExistence type="predicted"/>
<keyword evidence="3 5" id="KW-1133">Transmembrane helix</keyword>
<feature type="domain" description="Cytochrome C biogenesis protein transmembrane" evidence="6">
    <location>
        <begin position="184"/>
        <end position="409"/>
    </location>
</feature>
<evidence type="ECO:0000256" key="1">
    <source>
        <dbReference type="ARBA" id="ARBA00004141"/>
    </source>
</evidence>
<dbReference type="Pfam" id="PF11412">
    <property type="entry name" value="DsbD_N"/>
    <property type="match status" value="1"/>
</dbReference>
<protein>
    <recommendedName>
        <fullName evidence="9">Thioredoxin domain-containing protein</fullName>
    </recommendedName>
</protein>
<dbReference type="InterPro" id="IPR003834">
    <property type="entry name" value="Cyt_c_assmbl_TM_dom"/>
</dbReference>
<evidence type="ECO:0000256" key="5">
    <source>
        <dbReference type="SAM" id="Phobius"/>
    </source>
</evidence>
<dbReference type="InterPro" id="IPR028250">
    <property type="entry name" value="DsbDN"/>
</dbReference>
<evidence type="ECO:0000256" key="2">
    <source>
        <dbReference type="ARBA" id="ARBA00022692"/>
    </source>
</evidence>
<gene>
    <name evidence="8" type="ORF">METZ01_LOCUS17669</name>
</gene>
<feature type="transmembrane region" description="Helical" evidence="5">
    <location>
        <begin position="272"/>
        <end position="295"/>
    </location>
</feature>
<feature type="transmembrane region" description="Helical" evidence="5">
    <location>
        <begin position="396"/>
        <end position="413"/>
    </location>
</feature>
<feature type="transmembrane region" description="Helical" evidence="5">
    <location>
        <begin position="181"/>
        <end position="205"/>
    </location>
</feature>
<feature type="transmembrane region" description="Helical" evidence="5">
    <location>
        <begin position="425"/>
        <end position="448"/>
    </location>
</feature>
<feature type="transmembrane region" description="Helical" evidence="5">
    <location>
        <begin position="316"/>
        <end position="346"/>
    </location>
</feature>
<comment type="subcellular location">
    <subcellularLocation>
        <location evidence="1">Membrane</location>
        <topology evidence="1">Multi-pass membrane protein</topology>
    </subcellularLocation>
</comment>
<dbReference type="SUPFAM" id="SSF52833">
    <property type="entry name" value="Thioredoxin-like"/>
    <property type="match status" value="1"/>
</dbReference>
<feature type="domain" description="Thiol:disulfide interchange protein DsbD N-terminal" evidence="7">
    <location>
        <begin position="39"/>
        <end position="146"/>
    </location>
</feature>
<keyword evidence="2 5" id="KW-0812">Transmembrane</keyword>
<name>A0A381PCU4_9ZZZZ</name>
<keyword evidence="4 5" id="KW-0472">Membrane</keyword>
<dbReference type="PANTHER" id="PTHR32234:SF0">
    <property type="entry name" value="THIOL:DISULFIDE INTERCHANGE PROTEIN DSBD"/>
    <property type="match status" value="1"/>
</dbReference>
<dbReference type="GO" id="GO:0017004">
    <property type="term" value="P:cytochrome complex assembly"/>
    <property type="evidence" value="ECO:0007669"/>
    <property type="project" value="InterPro"/>
</dbReference>
<evidence type="ECO:0000256" key="4">
    <source>
        <dbReference type="ARBA" id="ARBA00023136"/>
    </source>
</evidence>
<organism evidence="8">
    <name type="scientific">marine metagenome</name>
    <dbReference type="NCBI Taxonomy" id="408172"/>
    <lineage>
        <taxon>unclassified sequences</taxon>
        <taxon>metagenomes</taxon>
        <taxon>ecological metagenomes</taxon>
    </lineage>
</organism>
<dbReference type="InterPro" id="IPR036929">
    <property type="entry name" value="DsbDN_sf"/>
</dbReference>
<evidence type="ECO:0000313" key="8">
    <source>
        <dbReference type="EMBL" id="SUZ64815.1"/>
    </source>
</evidence>
<dbReference type="Pfam" id="PF13899">
    <property type="entry name" value="Thioredoxin_7"/>
    <property type="match status" value="1"/>
</dbReference>
<feature type="transmembrane region" description="Helical" evidence="5">
    <location>
        <begin position="460"/>
        <end position="478"/>
    </location>
</feature>